<dbReference type="RefSeq" id="WP_304447691.1">
    <property type="nucleotide sequence ID" value="NZ_JARRAH010000001.1"/>
</dbReference>
<dbReference type="Proteomes" id="UP001596406">
    <property type="component" value="Unassembled WGS sequence"/>
</dbReference>
<comment type="caution">
    <text evidence="3">The sequence shown here is derived from an EMBL/GenBank/DDBJ whole genome shotgun (WGS) entry which is preliminary data.</text>
</comment>
<sequence length="167" mass="17450">MSPDFSISIGGRELDPVRGGALALVVGLLVTGVGAYDYTQQSDAVANAVEVDATVTETGTESVSQRRGGPEYRPTVSFDYRYEGTAYTSDDVFPSAVTSTYDTRSAAESALQGYETGDTVTAYVDPDSPSEAFLTDRRSNGPLKFVAIGGLFVLVGGASVVRGLAGR</sequence>
<feature type="domain" description="DUF3592" evidence="2">
    <location>
        <begin position="51"/>
        <end position="136"/>
    </location>
</feature>
<name>A0ABD5UB61_9EURY</name>
<dbReference type="InterPro" id="IPR021994">
    <property type="entry name" value="DUF3592"/>
</dbReference>
<organism evidence="3 4">
    <name type="scientific">Halomarina ordinaria</name>
    <dbReference type="NCBI Taxonomy" id="3033939"/>
    <lineage>
        <taxon>Archaea</taxon>
        <taxon>Methanobacteriati</taxon>
        <taxon>Methanobacteriota</taxon>
        <taxon>Stenosarchaea group</taxon>
        <taxon>Halobacteria</taxon>
        <taxon>Halobacteriales</taxon>
        <taxon>Natronomonadaceae</taxon>
        <taxon>Halomarina</taxon>
    </lineage>
</organism>
<keyword evidence="1" id="KW-0812">Transmembrane</keyword>
<keyword evidence="1" id="KW-0472">Membrane</keyword>
<evidence type="ECO:0000256" key="1">
    <source>
        <dbReference type="SAM" id="Phobius"/>
    </source>
</evidence>
<proteinExistence type="predicted"/>
<reference evidence="3 4" key="1">
    <citation type="journal article" date="2019" name="Int. J. Syst. Evol. Microbiol.">
        <title>The Global Catalogue of Microorganisms (GCM) 10K type strain sequencing project: providing services to taxonomists for standard genome sequencing and annotation.</title>
        <authorList>
            <consortium name="The Broad Institute Genomics Platform"/>
            <consortium name="The Broad Institute Genome Sequencing Center for Infectious Disease"/>
            <person name="Wu L."/>
            <person name="Ma J."/>
        </authorList>
    </citation>
    <scope>NUCLEOTIDE SEQUENCE [LARGE SCALE GENOMIC DNA]</scope>
    <source>
        <strain evidence="3 4">PSRA2</strain>
    </source>
</reference>
<dbReference type="Pfam" id="PF12158">
    <property type="entry name" value="DUF3592"/>
    <property type="match status" value="1"/>
</dbReference>
<evidence type="ECO:0000313" key="3">
    <source>
        <dbReference type="EMBL" id="MFC6835997.1"/>
    </source>
</evidence>
<dbReference type="EMBL" id="JBHSXM010000001">
    <property type="protein sequence ID" value="MFC6835997.1"/>
    <property type="molecule type" value="Genomic_DNA"/>
</dbReference>
<dbReference type="AlphaFoldDB" id="A0ABD5UB61"/>
<accession>A0ABD5UB61</accession>
<keyword evidence="1" id="KW-1133">Transmembrane helix</keyword>
<gene>
    <name evidence="3" type="ORF">ACFQHK_05690</name>
</gene>
<evidence type="ECO:0000259" key="2">
    <source>
        <dbReference type="Pfam" id="PF12158"/>
    </source>
</evidence>
<keyword evidence="4" id="KW-1185">Reference proteome</keyword>
<protein>
    <submittedName>
        <fullName evidence="3">DUF3592 domain-containing protein</fullName>
    </submittedName>
</protein>
<evidence type="ECO:0000313" key="4">
    <source>
        <dbReference type="Proteomes" id="UP001596406"/>
    </source>
</evidence>
<feature type="transmembrane region" description="Helical" evidence="1">
    <location>
        <begin position="145"/>
        <end position="165"/>
    </location>
</feature>